<dbReference type="PANTHER" id="PTHR30269">
    <property type="entry name" value="TRANSMEMBRANE PROTEIN YFCA"/>
    <property type="match status" value="1"/>
</dbReference>
<keyword evidence="6 8" id="KW-1133">Transmembrane helix</keyword>
<evidence type="ECO:0000256" key="4">
    <source>
        <dbReference type="ARBA" id="ARBA00022475"/>
    </source>
</evidence>
<name>A0A1G6M1X4_9ACTN</name>
<comment type="subcellular location">
    <subcellularLocation>
        <location evidence="1 8">Cell membrane</location>
        <topology evidence="1 8">Multi-pass membrane protein</topology>
    </subcellularLocation>
</comment>
<accession>A0A1G6M1X4</accession>
<dbReference type="GO" id="GO:0005886">
    <property type="term" value="C:plasma membrane"/>
    <property type="evidence" value="ECO:0007669"/>
    <property type="project" value="UniProtKB-SubCell"/>
</dbReference>
<feature type="transmembrane region" description="Helical" evidence="8">
    <location>
        <begin position="138"/>
        <end position="163"/>
    </location>
</feature>
<feature type="transmembrane region" description="Helical" evidence="8">
    <location>
        <begin position="99"/>
        <end position="117"/>
    </location>
</feature>
<dbReference type="InterPro" id="IPR052017">
    <property type="entry name" value="TSUP"/>
</dbReference>
<keyword evidence="3" id="KW-0813">Transport</keyword>
<evidence type="ECO:0000313" key="10">
    <source>
        <dbReference type="Proteomes" id="UP000182100"/>
    </source>
</evidence>
<evidence type="ECO:0000256" key="1">
    <source>
        <dbReference type="ARBA" id="ARBA00004651"/>
    </source>
</evidence>
<dbReference type="EMBL" id="FMZK01000002">
    <property type="protein sequence ID" value="SDC48985.1"/>
    <property type="molecule type" value="Genomic_DNA"/>
</dbReference>
<organism evidence="9 10">
    <name type="scientific">Streptomyces prasinopilosus</name>
    <dbReference type="NCBI Taxonomy" id="67344"/>
    <lineage>
        <taxon>Bacteria</taxon>
        <taxon>Bacillati</taxon>
        <taxon>Actinomycetota</taxon>
        <taxon>Actinomycetes</taxon>
        <taxon>Kitasatosporales</taxon>
        <taxon>Streptomycetaceae</taxon>
        <taxon>Streptomyces</taxon>
    </lineage>
</organism>
<feature type="transmembrane region" description="Helical" evidence="8">
    <location>
        <begin position="37"/>
        <end position="61"/>
    </location>
</feature>
<dbReference type="AlphaFoldDB" id="A0A1G6M1X4"/>
<evidence type="ECO:0000256" key="3">
    <source>
        <dbReference type="ARBA" id="ARBA00022448"/>
    </source>
</evidence>
<evidence type="ECO:0000256" key="8">
    <source>
        <dbReference type="RuleBase" id="RU363041"/>
    </source>
</evidence>
<evidence type="ECO:0000256" key="7">
    <source>
        <dbReference type="ARBA" id="ARBA00023136"/>
    </source>
</evidence>
<protein>
    <recommendedName>
        <fullName evidence="8">Probable membrane transporter protein</fullName>
    </recommendedName>
</protein>
<keyword evidence="7 8" id="KW-0472">Membrane</keyword>
<keyword evidence="4 8" id="KW-1003">Cell membrane</keyword>
<dbReference type="PANTHER" id="PTHR30269:SF0">
    <property type="entry name" value="MEMBRANE TRANSPORTER PROTEIN YFCA-RELATED"/>
    <property type="match status" value="1"/>
</dbReference>
<reference evidence="10" key="1">
    <citation type="submission" date="2016-10" db="EMBL/GenBank/DDBJ databases">
        <authorList>
            <person name="Varghese N."/>
            <person name="Submissions S."/>
        </authorList>
    </citation>
    <scope>NUCLEOTIDE SEQUENCE [LARGE SCALE GENOMIC DNA]</scope>
    <source>
        <strain evidence="10">CGMCC 4.3504</strain>
    </source>
</reference>
<comment type="similarity">
    <text evidence="2 8">Belongs to the 4-toluene sulfonate uptake permease (TSUP) (TC 2.A.102) family.</text>
</comment>
<keyword evidence="10" id="KW-1185">Reference proteome</keyword>
<evidence type="ECO:0000313" key="9">
    <source>
        <dbReference type="EMBL" id="SDC48985.1"/>
    </source>
</evidence>
<dbReference type="STRING" id="67344.SAMN05216505_102331"/>
<evidence type="ECO:0000256" key="5">
    <source>
        <dbReference type="ARBA" id="ARBA00022692"/>
    </source>
</evidence>
<keyword evidence="5 8" id="KW-0812">Transmembrane</keyword>
<feature type="transmembrane region" description="Helical" evidence="8">
    <location>
        <begin position="227"/>
        <end position="246"/>
    </location>
</feature>
<evidence type="ECO:0000256" key="6">
    <source>
        <dbReference type="ARBA" id="ARBA00022989"/>
    </source>
</evidence>
<dbReference type="InterPro" id="IPR002781">
    <property type="entry name" value="TM_pro_TauE-like"/>
</dbReference>
<dbReference type="Proteomes" id="UP000182100">
    <property type="component" value="Unassembled WGS sequence"/>
</dbReference>
<dbReference type="RefSeq" id="WP_055572582.1">
    <property type="nucleotide sequence ID" value="NZ_FMZK01000002.1"/>
</dbReference>
<gene>
    <name evidence="9" type="ORF">SAMN05216505_102331</name>
</gene>
<evidence type="ECO:0000256" key="2">
    <source>
        <dbReference type="ARBA" id="ARBA00009142"/>
    </source>
</evidence>
<dbReference type="Pfam" id="PF01925">
    <property type="entry name" value="TauE"/>
    <property type="match status" value="1"/>
</dbReference>
<sequence>MDGWDFGLLTIAATGAGAVNAVVGSGSLITFPALIAMGYPPILATVSNNVGLVPGMGGAVYGYRRQLTGQGPLLLRLAAAAGGGALIGSFLLLYLPSAWFQKIVPVLIGTACALVLLQPVLARRPAAGQRRGGAGLRLGVFGTGIYGGYFGAAQGVVLIGLLGALTTEDLQRLNAVKNALALTVNLVAAVVFVSVTTVDWYVAGIVAAGSTAGGLLGSRYGRSLSPVALRSAIAAVGLLAMADLIARSW</sequence>
<feature type="transmembrane region" description="Helical" evidence="8">
    <location>
        <begin position="73"/>
        <end position="93"/>
    </location>
</feature>
<proteinExistence type="inferred from homology"/>